<protein>
    <recommendedName>
        <fullName evidence="1">DUF3786 domain-containing protein</fullName>
    </recommendedName>
</protein>
<dbReference type="RefSeq" id="WP_073614078.1">
    <property type="nucleotide sequence ID" value="NZ_FRFE01000013.1"/>
</dbReference>
<organism evidence="2 3">
    <name type="scientific">Desulfopila aestuarii DSM 18488</name>
    <dbReference type="NCBI Taxonomy" id="1121416"/>
    <lineage>
        <taxon>Bacteria</taxon>
        <taxon>Pseudomonadati</taxon>
        <taxon>Thermodesulfobacteriota</taxon>
        <taxon>Desulfobulbia</taxon>
        <taxon>Desulfobulbales</taxon>
        <taxon>Desulfocapsaceae</taxon>
        <taxon>Desulfopila</taxon>
    </lineage>
</organism>
<gene>
    <name evidence="2" type="ORF">SAMN02745220_02788</name>
</gene>
<evidence type="ECO:0000313" key="2">
    <source>
        <dbReference type="EMBL" id="SHO49304.1"/>
    </source>
</evidence>
<evidence type="ECO:0000313" key="3">
    <source>
        <dbReference type="Proteomes" id="UP000184603"/>
    </source>
</evidence>
<evidence type="ECO:0000259" key="1">
    <source>
        <dbReference type="Pfam" id="PF12654"/>
    </source>
</evidence>
<reference evidence="2 3" key="1">
    <citation type="submission" date="2016-12" db="EMBL/GenBank/DDBJ databases">
        <authorList>
            <person name="Song W.-J."/>
            <person name="Kurnit D.M."/>
        </authorList>
    </citation>
    <scope>NUCLEOTIDE SEQUENCE [LARGE SCALE GENOMIC DNA]</scope>
    <source>
        <strain evidence="2 3">DSM 18488</strain>
    </source>
</reference>
<feature type="domain" description="DUF3786" evidence="1">
    <location>
        <begin position="17"/>
        <end position="191"/>
    </location>
</feature>
<keyword evidence="3" id="KW-1185">Reference proteome</keyword>
<dbReference type="EMBL" id="FRFE01000013">
    <property type="protein sequence ID" value="SHO49304.1"/>
    <property type="molecule type" value="Genomic_DNA"/>
</dbReference>
<dbReference type="Pfam" id="PF12654">
    <property type="entry name" value="DUF3786"/>
    <property type="match status" value="1"/>
</dbReference>
<proteinExistence type="predicted"/>
<dbReference type="STRING" id="1121416.SAMN02745220_02788"/>
<accession>A0A1M7Y9J3</accession>
<dbReference type="Proteomes" id="UP000184603">
    <property type="component" value="Unassembled WGS sequence"/>
</dbReference>
<dbReference type="InterPro" id="IPR024264">
    <property type="entry name" value="DUF3786"/>
</dbReference>
<name>A0A1M7Y9J3_9BACT</name>
<dbReference type="AlphaFoldDB" id="A0A1M7Y9J3"/>
<dbReference type="OrthoDB" id="9793197at2"/>
<sequence length="197" mass="21848">MVELIDKRHFTALSELDPNEVISRTHCTFDSGKNCYTLPVWTGSCAIYPGRAEVEWQAGSSVLHEYFSLFAVHYLLSAKDIQPAGQWISEKDMAGGATFFRGPHAIPTQLITEKVENSCDRFHQLCRDYNGSPLAMADAAAVFSITSRIPVAVLYWAGDDEFPAEAKLLFDKTLPDHFALDIVFALAVGITEELSRS</sequence>